<accession>A0A9P8BVL5</accession>
<dbReference type="AlphaFoldDB" id="A0A9P8BVL5"/>
<dbReference type="EMBL" id="JAHRHY010000005">
    <property type="protein sequence ID" value="KAG9069281.1"/>
    <property type="molecule type" value="Genomic_DNA"/>
</dbReference>
<name>A0A9P8BVL5_9FUNG</name>
<sequence>MALTSLGSDYSINTCFPTKVWLDFVDADTITPKLINNTAADICPRPICPPPAVALIENTFNQNCINSTDPEEQAGANWLFGVSSLYIPLKEGMCQTVSPTNGTFCVTTLTENLVSYSNKKNPGKKFSWDMFLNGTQMQQWVDSVPSSLLCTPCTQSMLNPLEQYVSVHQLSLDPYVVAWVRFLLTQVSRKSSSSSSSSS</sequence>
<keyword evidence="2" id="KW-1185">Reference proteome</keyword>
<gene>
    <name evidence="1" type="ORF">KI688_010180</name>
</gene>
<dbReference type="OrthoDB" id="2536450at2759"/>
<organism evidence="1 2">
    <name type="scientific">Linnemannia hyalina</name>
    <dbReference type="NCBI Taxonomy" id="64524"/>
    <lineage>
        <taxon>Eukaryota</taxon>
        <taxon>Fungi</taxon>
        <taxon>Fungi incertae sedis</taxon>
        <taxon>Mucoromycota</taxon>
        <taxon>Mortierellomycotina</taxon>
        <taxon>Mortierellomycetes</taxon>
        <taxon>Mortierellales</taxon>
        <taxon>Mortierellaceae</taxon>
        <taxon>Linnemannia</taxon>
    </lineage>
</organism>
<evidence type="ECO:0000313" key="1">
    <source>
        <dbReference type="EMBL" id="KAG9069281.1"/>
    </source>
</evidence>
<comment type="caution">
    <text evidence="1">The sequence shown here is derived from an EMBL/GenBank/DDBJ whole genome shotgun (WGS) entry which is preliminary data.</text>
</comment>
<proteinExistence type="predicted"/>
<reference evidence="1" key="1">
    <citation type="submission" date="2021-06" db="EMBL/GenBank/DDBJ databases">
        <title>Genome Sequence of Mortierella hyaline Strain SCG-10, a Cold-Adapted, Nitrate-Reducing Fungus Isolated from Soil in Minnesota, USA.</title>
        <authorList>
            <person name="Aldossari N."/>
        </authorList>
    </citation>
    <scope>NUCLEOTIDE SEQUENCE</scope>
    <source>
        <strain evidence="1">SCG-10</strain>
    </source>
</reference>
<protein>
    <submittedName>
        <fullName evidence="1">Uncharacterized protein</fullName>
    </submittedName>
</protein>
<evidence type="ECO:0000313" key="2">
    <source>
        <dbReference type="Proteomes" id="UP000707451"/>
    </source>
</evidence>
<dbReference type="Proteomes" id="UP000707451">
    <property type="component" value="Unassembled WGS sequence"/>
</dbReference>